<proteinExistence type="predicted"/>
<evidence type="ECO:0000256" key="1">
    <source>
        <dbReference type="SAM" id="MobiDB-lite"/>
    </source>
</evidence>
<dbReference type="Gene3D" id="6.10.140.1270">
    <property type="match status" value="1"/>
</dbReference>
<keyword evidence="4" id="KW-1185">Reference proteome</keyword>
<dbReference type="OrthoDB" id="21678at2759"/>
<gene>
    <name evidence="3" type="ORF">BCR43DRAFT_497236</name>
</gene>
<dbReference type="PANTHER" id="PTHR47805:SF1">
    <property type="entry name" value="SAGA-ASSOCIATED FACTOR 73"/>
    <property type="match status" value="1"/>
</dbReference>
<feature type="compositionally biased region" description="Polar residues" evidence="1">
    <location>
        <begin position="282"/>
        <end position="292"/>
    </location>
</feature>
<sequence length="531" mass="59220">MTSSNGPSKKHEHLTEEQQAILREKGAEIDRLQQDITALSKPLTAADAGQQWSKHVTPGTLSVFQDAASWEKVKDDKRMHKPNGKSIQDVSSWKKMRDMLDSSEGEDLSSLSESELSPIVTKFDVKDRKTFGTLPMEEDQVIVNCKQCTRPIYASSFQKHLETCGKGSKKPRAQVDNAETNKISTKGFFTDDEEDEDDDDDDADDEDPIALRRQNTSTHKKKKRAETEESVDMSSLPTKRPPSTNSERPEKKKTKKEKQKAKATPKQKAPLDLDKQCGVIQGPNNTPCTRSLTCKSHSMGAKRAVAGRSQPYDVLLSAYQKKAIGRPQTSGSDKKGITAQTAKTTTKSIKKFPTTPAEAQAPTEEQFVNSDEEVENVMQALKSKYCAPLAEKPFYFVKRRRQSYRLRDVLLDTITPKSAFENQSMSSMMSSGYDNHTNHTSTPPPSSLPPHLQQQRMSQLSYQQQQQQQQQNMMNGSPVSSPSAQMSQLQQQQQQQQKQGLSGMIGFSGSMDSNMYSAVANGRSPVGYPIR</sequence>
<feature type="compositionally biased region" description="Acidic residues" evidence="1">
    <location>
        <begin position="190"/>
        <end position="208"/>
    </location>
</feature>
<name>A0A1X2H5E4_SYNRA</name>
<feature type="domain" description="SCA7" evidence="2">
    <location>
        <begin position="264"/>
        <end position="331"/>
    </location>
</feature>
<dbReference type="PROSITE" id="PS51505">
    <property type="entry name" value="SCA7"/>
    <property type="match status" value="1"/>
</dbReference>
<dbReference type="GO" id="GO:0031048">
    <property type="term" value="P:regulatory ncRNA-mediated heterochromatin formation"/>
    <property type="evidence" value="ECO:0007669"/>
    <property type="project" value="TreeGrafter"/>
</dbReference>
<feature type="compositionally biased region" description="Basic residues" evidence="1">
    <location>
        <begin position="251"/>
        <end position="265"/>
    </location>
</feature>
<dbReference type="EMBL" id="MCGN01000009">
    <property type="protein sequence ID" value="ORY93612.1"/>
    <property type="molecule type" value="Genomic_DNA"/>
</dbReference>
<feature type="compositionally biased region" description="Low complexity" evidence="1">
    <location>
        <begin position="485"/>
        <end position="504"/>
    </location>
</feature>
<dbReference type="GO" id="GO:1904802">
    <property type="term" value="P:RITS complex assembly"/>
    <property type="evidence" value="ECO:0007669"/>
    <property type="project" value="TreeGrafter"/>
</dbReference>
<evidence type="ECO:0000313" key="3">
    <source>
        <dbReference type="EMBL" id="ORY93612.1"/>
    </source>
</evidence>
<reference evidence="3 4" key="1">
    <citation type="submission" date="2016-07" db="EMBL/GenBank/DDBJ databases">
        <title>Pervasive Adenine N6-methylation of Active Genes in Fungi.</title>
        <authorList>
            <consortium name="DOE Joint Genome Institute"/>
            <person name="Mondo S.J."/>
            <person name="Dannebaum R.O."/>
            <person name="Kuo R.C."/>
            <person name="Labutti K."/>
            <person name="Haridas S."/>
            <person name="Kuo A."/>
            <person name="Salamov A."/>
            <person name="Ahrendt S.R."/>
            <person name="Lipzen A."/>
            <person name="Sullivan W."/>
            <person name="Andreopoulos W.B."/>
            <person name="Clum A."/>
            <person name="Lindquist E."/>
            <person name="Daum C."/>
            <person name="Ramamoorthy G.K."/>
            <person name="Gryganskyi A."/>
            <person name="Culley D."/>
            <person name="Magnuson J.K."/>
            <person name="James T.Y."/>
            <person name="O'Malley M.A."/>
            <person name="Stajich J.E."/>
            <person name="Spatafora J.W."/>
            <person name="Visel A."/>
            <person name="Grigoriev I.V."/>
        </authorList>
    </citation>
    <scope>NUCLEOTIDE SEQUENCE [LARGE SCALE GENOMIC DNA]</scope>
    <source>
        <strain evidence="3 4">NRRL 2496</strain>
    </source>
</reference>
<feature type="region of interest" description="Disordered" evidence="1">
    <location>
        <begin position="426"/>
        <end position="531"/>
    </location>
</feature>
<feature type="compositionally biased region" description="Polar residues" evidence="1">
    <location>
        <begin position="472"/>
        <end position="484"/>
    </location>
</feature>
<accession>A0A1X2H5E4</accession>
<dbReference type="Pfam" id="PF08313">
    <property type="entry name" value="SCA7"/>
    <property type="match status" value="1"/>
</dbReference>
<feature type="region of interest" description="Disordered" evidence="1">
    <location>
        <begin position="325"/>
        <end position="365"/>
    </location>
</feature>
<dbReference type="GO" id="GO:0006357">
    <property type="term" value="P:regulation of transcription by RNA polymerase II"/>
    <property type="evidence" value="ECO:0007669"/>
    <property type="project" value="TreeGrafter"/>
</dbReference>
<feature type="compositionally biased region" description="Low complexity" evidence="1">
    <location>
        <begin position="449"/>
        <end position="471"/>
    </location>
</feature>
<dbReference type="InterPro" id="IPR037804">
    <property type="entry name" value="SGF73"/>
</dbReference>
<protein>
    <submittedName>
        <fullName evidence="3">SCA7, zinc-binding domain-domain-containing protein</fullName>
    </submittedName>
</protein>
<dbReference type="Proteomes" id="UP000242180">
    <property type="component" value="Unassembled WGS sequence"/>
</dbReference>
<organism evidence="3 4">
    <name type="scientific">Syncephalastrum racemosum</name>
    <name type="common">Filamentous fungus</name>
    <dbReference type="NCBI Taxonomy" id="13706"/>
    <lineage>
        <taxon>Eukaryota</taxon>
        <taxon>Fungi</taxon>
        <taxon>Fungi incertae sedis</taxon>
        <taxon>Mucoromycota</taxon>
        <taxon>Mucoromycotina</taxon>
        <taxon>Mucoromycetes</taxon>
        <taxon>Mucorales</taxon>
        <taxon>Syncephalastraceae</taxon>
        <taxon>Syncephalastrum</taxon>
    </lineage>
</organism>
<dbReference type="InterPro" id="IPR013243">
    <property type="entry name" value="SCA7_dom"/>
</dbReference>
<dbReference type="InParanoid" id="A0A1X2H5E4"/>
<dbReference type="PANTHER" id="PTHR47805">
    <property type="entry name" value="SAGA-ASSOCIATED FACTOR 73"/>
    <property type="match status" value="1"/>
</dbReference>
<feature type="region of interest" description="Disordered" evidence="1">
    <location>
        <begin position="162"/>
        <end position="292"/>
    </location>
</feature>
<dbReference type="STRING" id="13706.A0A1X2H5E4"/>
<feature type="compositionally biased region" description="Polar residues" evidence="1">
    <location>
        <begin position="232"/>
        <end position="246"/>
    </location>
</feature>
<evidence type="ECO:0000313" key="4">
    <source>
        <dbReference type="Proteomes" id="UP000242180"/>
    </source>
</evidence>
<dbReference type="OMA" id="VIQGQNN"/>
<dbReference type="FunCoup" id="A0A1X2H5E4">
    <property type="interactions" value="45"/>
</dbReference>
<dbReference type="GO" id="GO:0000124">
    <property type="term" value="C:SAGA complex"/>
    <property type="evidence" value="ECO:0007669"/>
    <property type="project" value="InterPro"/>
</dbReference>
<comment type="caution">
    <text evidence="3">The sequence shown here is derived from an EMBL/GenBank/DDBJ whole genome shotgun (WGS) entry which is preliminary data.</text>
</comment>
<evidence type="ECO:0000259" key="2">
    <source>
        <dbReference type="PROSITE" id="PS51505"/>
    </source>
</evidence>
<dbReference type="AlphaFoldDB" id="A0A1X2H5E4"/>
<feature type="compositionally biased region" description="Polar residues" evidence="1">
    <location>
        <begin position="338"/>
        <end position="347"/>
    </location>
</feature>